<gene>
    <name evidence="1" type="ORF">HNP46_006107</name>
</gene>
<name>A0A7W7KR56_PSENT</name>
<reference evidence="1 2" key="1">
    <citation type="submission" date="2020-08" db="EMBL/GenBank/DDBJ databases">
        <title>Functional genomics of gut bacteria from endangered species of beetles.</title>
        <authorList>
            <person name="Carlos-Shanley C."/>
        </authorList>
    </citation>
    <scope>NUCLEOTIDE SEQUENCE [LARGE SCALE GENOMIC DNA]</scope>
    <source>
        <strain evidence="1 2">S00179</strain>
    </source>
</reference>
<dbReference type="Proteomes" id="UP000566995">
    <property type="component" value="Unassembled WGS sequence"/>
</dbReference>
<proteinExistence type="predicted"/>
<evidence type="ECO:0000313" key="2">
    <source>
        <dbReference type="Proteomes" id="UP000566995"/>
    </source>
</evidence>
<dbReference type="EMBL" id="JACHLI010000036">
    <property type="protein sequence ID" value="MBB4867196.1"/>
    <property type="molecule type" value="Genomic_DNA"/>
</dbReference>
<dbReference type="AlphaFoldDB" id="A0A7W7KR56"/>
<dbReference type="RefSeq" id="WP_184596476.1">
    <property type="nucleotide sequence ID" value="NZ_JACHLI010000036.1"/>
</dbReference>
<protein>
    <submittedName>
        <fullName evidence="1">Uncharacterized protein</fullName>
    </submittedName>
</protein>
<evidence type="ECO:0000313" key="1">
    <source>
        <dbReference type="EMBL" id="MBB4867196.1"/>
    </source>
</evidence>
<comment type="caution">
    <text evidence="1">The sequence shown here is derived from an EMBL/GenBank/DDBJ whole genome shotgun (WGS) entry which is preliminary data.</text>
</comment>
<sequence>MSIVADSVTDYLEQIHSNRALLSRMYSEGYIVRDEDNSRKLNQLLQIRAIRVNPGVQDTYRVSPTLGRLFDEVTHKSRSYGVSADFAESMGVIIKLMDDYSNAHFEGRDDDCDSIMSQYDFELFSMADSMNEFLLLVRTAVENNFGNVRTYKEKEKQNQHYLDQLTRIKAALESFDAPALLHELETPEREPLFDLYERHILAHTAGWRSANTDITSVLRVYLHKLRAIQPRARRIRAFQLHLRRNPAFEIREPEEYPEIPDWAYQHEPMKIQLEVDLGREDVRDALVEVAKSIESTVATPPVDRTPGRLVREEAPKAAIIKGSPLVVVTQRLLNEAARTQTPISAATYFARAPETMEYDQESCMLCFLNLLEKQIRAGAGIVRRLHVSEVAKNESDRLSGNVVIEDVHLCKRA</sequence>
<accession>A0A7W7KR56</accession>
<organism evidence="1 2">
    <name type="scientific">Pseudomonas nitroreducens</name>
    <dbReference type="NCBI Taxonomy" id="46680"/>
    <lineage>
        <taxon>Bacteria</taxon>
        <taxon>Pseudomonadati</taxon>
        <taxon>Pseudomonadota</taxon>
        <taxon>Gammaproteobacteria</taxon>
        <taxon>Pseudomonadales</taxon>
        <taxon>Pseudomonadaceae</taxon>
        <taxon>Pseudomonas</taxon>
    </lineage>
</organism>